<sequence>MSLTLPVGREVRRGVAEEAWLDLTLELILLASLRSRLSLLYTPTVTMTNSASAQKPTTVFNITARSHKAVKRKLFVTPEEVEKNKENQAKRVPTPEAEPEVPVVEESRVQQLERASGEEERPIEVPEEEVVIAPQTSADEEDVVVDVEGVEEEEVNQAPQPVLAAEDVEQARIWAQTLFGAVLPKENDPQSYVTFFNAVNFVLLHTKVMKASLYGIPLTAFLRSKLSFLHPPTATMTNSASAQKPSTISDATRSENTIKRKLFLTSDDIEMNKENQAKRVPTTDDQPKGPVEKKTEEIREKQPGVSVRREESSTKLLKEVVYASQTLDEEDVLIDVEGIEEEEEVFKVPRAPLVRKDVKEEKLFKAPQPVLAAEDVARARIWAQTLFGAVLPKENDPQSYVTFFNAVNFVLLHTKVMKASLYGIPL</sequence>
<dbReference type="Proteomes" id="UP000835052">
    <property type="component" value="Unassembled WGS sequence"/>
</dbReference>
<evidence type="ECO:0000256" key="1">
    <source>
        <dbReference type="SAM" id="MobiDB-lite"/>
    </source>
</evidence>
<evidence type="ECO:0000313" key="3">
    <source>
        <dbReference type="Proteomes" id="UP000835052"/>
    </source>
</evidence>
<keyword evidence="3" id="KW-1185">Reference proteome</keyword>
<feature type="compositionally biased region" description="Basic and acidic residues" evidence="1">
    <location>
        <begin position="80"/>
        <end position="89"/>
    </location>
</feature>
<proteinExistence type="predicted"/>
<evidence type="ECO:0000313" key="2">
    <source>
        <dbReference type="EMBL" id="CAD6195967.1"/>
    </source>
</evidence>
<gene>
    <name evidence="2" type="ORF">CAUJ_LOCUS11885</name>
</gene>
<dbReference type="EMBL" id="CAJGYM010000063">
    <property type="protein sequence ID" value="CAD6195967.1"/>
    <property type="molecule type" value="Genomic_DNA"/>
</dbReference>
<feature type="compositionally biased region" description="Low complexity" evidence="1">
    <location>
        <begin position="92"/>
        <end position="104"/>
    </location>
</feature>
<organism evidence="2 3">
    <name type="scientific">Caenorhabditis auriculariae</name>
    <dbReference type="NCBI Taxonomy" id="2777116"/>
    <lineage>
        <taxon>Eukaryota</taxon>
        <taxon>Metazoa</taxon>
        <taxon>Ecdysozoa</taxon>
        <taxon>Nematoda</taxon>
        <taxon>Chromadorea</taxon>
        <taxon>Rhabditida</taxon>
        <taxon>Rhabditina</taxon>
        <taxon>Rhabditomorpha</taxon>
        <taxon>Rhabditoidea</taxon>
        <taxon>Rhabditidae</taxon>
        <taxon>Peloderinae</taxon>
        <taxon>Caenorhabditis</taxon>
    </lineage>
</organism>
<protein>
    <submittedName>
        <fullName evidence="2">Uncharacterized protein</fullName>
    </submittedName>
</protein>
<accession>A0A8S1HH68</accession>
<dbReference type="AlphaFoldDB" id="A0A8S1HH68"/>
<reference evidence="2" key="1">
    <citation type="submission" date="2020-10" db="EMBL/GenBank/DDBJ databases">
        <authorList>
            <person name="Kikuchi T."/>
        </authorList>
    </citation>
    <scope>NUCLEOTIDE SEQUENCE</scope>
    <source>
        <strain evidence="2">NKZ352</strain>
    </source>
</reference>
<name>A0A8S1HH68_9PELO</name>
<feature type="region of interest" description="Disordered" evidence="1">
    <location>
        <begin position="272"/>
        <end position="310"/>
    </location>
</feature>
<feature type="region of interest" description="Disordered" evidence="1">
    <location>
        <begin position="79"/>
        <end position="108"/>
    </location>
</feature>
<comment type="caution">
    <text evidence="2">The sequence shown here is derived from an EMBL/GenBank/DDBJ whole genome shotgun (WGS) entry which is preliminary data.</text>
</comment>